<feature type="transmembrane region" description="Helical" evidence="6">
    <location>
        <begin position="26"/>
        <end position="46"/>
    </location>
</feature>
<dbReference type="EMBL" id="CP078145">
    <property type="protein sequence ID" value="QXN92679.1"/>
    <property type="molecule type" value="Genomic_DNA"/>
</dbReference>
<feature type="compositionally biased region" description="Low complexity" evidence="5">
    <location>
        <begin position="184"/>
        <end position="197"/>
    </location>
</feature>
<evidence type="ECO:0000256" key="1">
    <source>
        <dbReference type="ARBA" id="ARBA00004141"/>
    </source>
</evidence>
<dbReference type="Pfam" id="PF06271">
    <property type="entry name" value="RDD"/>
    <property type="match status" value="1"/>
</dbReference>
<dbReference type="RefSeq" id="WP_218474142.1">
    <property type="nucleotide sequence ID" value="NZ_BAABJN010000005.1"/>
</dbReference>
<evidence type="ECO:0000256" key="4">
    <source>
        <dbReference type="ARBA" id="ARBA00023136"/>
    </source>
</evidence>
<keyword evidence="4 6" id="KW-0472">Membrane</keyword>
<sequence length="380" mass="41979">MANDVVAPLPAKSCPATRLAMRKGVLVRWLLFLVGLACFPLTVVLIDIKDRVGSNLSTVVSLGINLAAAAMTVGLILGGVLLWTNRRRRKALKRYPWLPWPVKYLSTGRYEWVQLLDQHRRPVSTLILSTWPRDIGKLVNHKTSEIWFAGDPMKYGVVSRPGGGDLRYAYRSRSRTPPQFTFRTTDSSTELDTSTSSRPEYQLTRERGHTSMKPVGESQGKQKRHGAKDDARYPSPRTLRRTLAFIVDWVVHVGCGVGAALAIGPGFSPAAIARHDWQQLDVNPVAAVGFFLVASAVDRVVMQAIFHTTVGKALFGLVVIRPQDGTYPSFGRLLAVWLFDLYLPIGVVGGGTGPDELGDYFLPAVRRRDVTRGRTAETSM</sequence>
<evidence type="ECO:0000259" key="7">
    <source>
        <dbReference type="Pfam" id="PF06271"/>
    </source>
</evidence>
<feature type="region of interest" description="Disordered" evidence="5">
    <location>
        <begin position="177"/>
        <end position="233"/>
    </location>
</feature>
<keyword evidence="9" id="KW-1185">Reference proteome</keyword>
<evidence type="ECO:0000256" key="6">
    <source>
        <dbReference type="SAM" id="Phobius"/>
    </source>
</evidence>
<feature type="domain" description="RDD" evidence="7">
    <location>
        <begin position="238"/>
        <end position="338"/>
    </location>
</feature>
<gene>
    <name evidence="8" type="ORF">KV110_05975</name>
</gene>
<dbReference type="InterPro" id="IPR010432">
    <property type="entry name" value="RDD"/>
</dbReference>
<evidence type="ECO:0000256" key="2">
    <source>
        <dbReference type="ARBA" id="ARBA00022692"/>
    </source>
</evidence>
<comment type="subcellular location">
    <subcellularLocation>
        <location evidence="1">Membrane</location>
        <topology evidence="1">Multi-pass membrane protein</topology>
    </subcellularLocation>
</comment>
<organism evidence="8 9">
    <name type="scientific">Nocardia iowensis</name>
    <dbReference type="NCBI Taxonomy" id="204891"/>
    <lineage>
        <taxon>Bacteria</taxon>
        <taxon>Bacillati</taxon>
        <taxon>Actinomycetota</taxon>
        <taxon>Actinomycetes</taxon>
        <taxon>Mycobacteriales</taxon>
        <taxon>Nocardiaceae</taxon>
        <taxon>Nocardia</taxon>
    </lineage>
</organism>
<protein>
    <submittedName>
        <fullName evidence="8">RDD family protein</fullName>
    </submittedName>
</protein>
<evidence type="ECO:0000313" key="9">
    <source>
        <dbReference type="Proteomes" id="UP000694257"/>
    </source>
</evidence>
<keyword evidence="3 6" id="KW-1133">Transmembrane helix</keyword>
<evidence type="ECO:0000256" key="3">
    <source>
        <dbReference type="ARBA" id="ARBA00022989"/>
    </source>
</evidence>
<keyword evidence="2 6" id="KW-0812">Transmembrane</keyword>
<feature type="transmembrane region" description="Helical" evidence="6">
    <location>
        <begin position="58"/>
        <end position="84"/>
    </location>
</feature>
<evidence type="ECO:0000256" key="5">
    <source>
        <dbReference type="SAM" id="MobiDB-lite"/>
    </source>
</evidence>
<name>A0ABX8RSR1_NOCIO</name>
<feature type="transmembrane region" description="Helical" evidence="6">
    <location>
        <begin position="242"/>
        <end position="264"/>
    </location>
</feature>
<reference evidence="8 9" key="1">
    <citation type="submission" date="2021-07" db="EMBL/GenBank/DDBJ databases">
        <title>Whole Genome Sequence of Nocardia Iowensis.</title>
        <authorList>
            <person name="Lamm A."/>
            <person name="Collins-Fairclough A.M."/>
            <person name="Bunk B."/>
            <person name="Sproer C."/>
        </authorList>
    </citation>
    <scope>NUCLEOTIDE SEQUENCE [LARGE SCALE GENOMIC DNA]</scope>
    <source>
        <strain evidence="8 9">NRRL 5646</strain>
    </source>
</reference>
<evidence type="ECO:0000313" key="8">
    <source>
        <dbReference type="EMBL" id="QXN92679.1"/>
    </source>
</evidence>
<dbReference type="Proteomes" id="UP000694257">
    <property type="component" value="Chromosome"/>
</dbReference>
<accession>A0ABX8RSR1</accession>
<proteinExistence type="predicted"/>